<dbReference type="Pfam" id="PF00400">
    <property type="entry name" value="WD40"/>
    <property type="match status" value="3"/>
</dbReference>
<dbReference type="PROSITE" id="PS50082">
    <property type="entry name" value="WD_REPEATS_2"/>
    <property type="match status" value="1"/>
</dbReference>
<dbReference type="InterPro" id="IPR036322">
    <property type="entry name" value="WD40_repeat_dom_sf"/>
</dbReference>
<dbReference type="Proteomes" id="UP001363151">
    <property type="component" value="Unassembled WGS sequence"/>
</dbReference>
<evidence type="ECO:0000256" key="1">
    <source>
        <dbReference type="ARBA" id="ARBA00022574"/>
    </source>
</evidence>
<organism evidence="5 6">
    <name type="scientific">Aureococcus anophagefferens</name>
    <name type="common">Harmful bloom alga</name>
    <dbReference type="NCBI Taxonomy" id="44056"/>
    <lineage>
        <taxon>Eukaryota</taxon>
        <taxon>Sar</taxon>
        <taxon>Stramenopiles</taxon>
        <taxon>Ochrophyta</taxon>
        <taxon>Pelagophyceae</taxon>
        <taxon>Pelagomonadales</taxon>
        <taxon>Pelagomonadaceae</taxon>
        <taxon>Aureococcus</taxon>
    </lineage>
</organism>
<evidence type="ECO:0000256" key="3">
    <source>
        <dbReference type="PROSITE-ProRule" id="PRU00221"/>
    </source>
</evidence>
<dbReference type="InterPro" id="IPR001680">
    <property type="entry name" value="WD40_rpt"/>
</dbReference>
<keyword evidence="6" id="KW-1185">Reference proteome</keyword>
<feature type="region of interest" description="Disordered" evidence="4">
    <location>
        <begin position="1"/>
        <end position="25"/>
    </location>
</feature>
<reference evidence="5 6" key="1">
    <citation type="submission" date="2024-03" db="EMBL/GenBank/DDBJ databases">
        <title>Aureococcus anophagefferens CCMP1851 and Kratosvirus quantuckense: Draft genome of a second virus-susceptible host strain in the model system.</title>
        <authorList>
            <person name="Chase E."/>
            <person name="Truchon A.R."/>
            <person name="Schepens W."/>
            <person name="Wilhelm S.W."/>
        </authorList>
    </citation>
    <scope>NUCLEOTIDE SEQUENCE [LARGE SCALE GENOMIC DNA]</scope>
    <source>
        <strain evidence="5 6">CCMP1851</strain>
    </source>
</reference>
<dbReference type="Gene3D" id="2.130.10.10">
    <property type="entry name" value="YVTN repeat-like/Quinoprotein amine dehydrogenase"/>
    <property type="match status" value="1"/>
</dbReference>
<gene>
    <name evidence="5" type="primary">RAE1</name>
    <name evidence="5" type="ORF">SO694_00123043</name>
</gene>
<feature type="repeat" description="WD" evidence="3">
    <location>
        <begin position="111"/>
        <end position="152"/>
    </location>
</feature>
<evidence type="ECO:0000256" key="4">
    <source>
        <dbReference type="SAM" id="MobiDB-lite"/>
    </source>
</evidence>
<name>A0ABR1FIW6_AURAN</name>
<evidence type="ECO:0000313" key="6">
    <source>
        <dbReference type="Proteomes" id="UP001363151"/>
    </source>
</evidence>
<keyword evidence="2" id="KW-0677">Repeat</keyword>
<dbReference type="SUPFAM" id="SSF53448">
    <property type="entry name" value="Nucleotide-diphospho-sugar transferases"/>
    <property type="match status" value="1"/>
</dbReference>
<dbReference type="SUPFAM" id="SSF50978">
    <property type="entry name" value="WD40 repeat-like"/>
    <property type="match status" value="1"/>
</dbReference>
<dbReference type="PANTHER" id="PTHR10971">
    <property type="entry name" value="MRNA EXPORT FACTOR AND BUB3"/>
    <property type="match status" value="1"/>
</dbReference>
<protein>
    <submittedName>
        <fullName evidence="5">mRNA export factor</fullName>
    </submittedName>
</protein>
<comment type="caution">
    <text evidence="5">The sequence shown here is derived from an EMBL/GenBank/DDBJ whole genome shotgun (WGS) entry which is preliminary data.</text>
</comment>
<evidence type="ECO:0000313" key="5">
    <source>
        <dbReference type="EMBL" id="KAK7231714.1"/>
    </source>
</evidence>
<dbReference type="PROSITE" id="PS50294">
    <property type="entry name" value="WD_REPEATS_REGION"/>
    <property type="match status" value="1"/>
</dbReference>
<evidence type="ECO:0000256" key="2">
    <source>
        <dbReference type="ARBA" id="ARBA00022737"/>
    </source>
</evidence>
<proteinExistence type="predicted"/>
<dbReference type="InterPro" id="IPR029044">
    <property type="entry name" value="Nucleotide-diphossugar_trans"/>
</dbReference>
<dbReference type="SMART" id="SM00320">
    <property type="entry name" value="WD40"/>
    <property type="match status" value="6"/>
</dbReference>
<dbReference type="InterPro" id="IPR015943">
    <property type="entry name" value="WD40/YVTN_repeat-like_dom_sf"/>
</dbReference>
<accession>A0ABR1FIW6</accession>
<dbReference type="EMBL" id="JBBJCI010000375">
    <property type="protein sequence ID" value="KAK7231714.1"/>
    <property type="molecule type" value="Genomic_DNA"/>
</dbReference>
<feature type="compositionally biased region" description="Polar residues" evidence="4">
    <location>
        <begin position="7"/>
        <end position="25"/>
    </location>
</feature>
<keyword evidence="1 3" id="KW-0853">WD repeat</keyword>
<sequence length="691" mass="74980">MFGQPALNASNPNNDTVVPNSPSDGVSSLTFSASSQFLVASSWASTVSCWETQVAEGMGSAQVNVAPRAQITVPAPALCTSMSADSQNVFVGLGDGTAQMWTLGQPQAQTFGKHDAPIRSIHFVPALSCVFTGSWDKTIKCWDVRQPTPTASVQLPERCYSMDVAHPLMVVATAERKLCVYDLSNANWQRPYRVEDSPLKHQTRCVRCFPDREGFAIGSIEGRVAIHHVDAKDAHKNFAFKCHRDTQDGRAGQASTCNIYAVNDIAFHNLGTFATAGSDGVFNFWDKDSKQRLMAFKRADRPISCAAFSPAGTLYAYALSYDWSRGSESHTPTDPNTIMLHKVQKDEITQRNKKPGRKRRGRAARAAAGRADFFAALESTLGAAPGARFDVAALVFEDAPDAPGLDFGERYHHCDAYRSFAPRTSVYERTLSFLLSLEGHGRDAFDLVVCASPRPGDRTADALEAAGYEVLRQPGAVPEATGLTDLWNRAVALGLARGYEAILVANNDVLVPDGAVAALLAALRAPSPPRLKSPKPPVVVPAPNDGGGSYHFYAADGAREASYAGQALSFARVGGGAATPIRNAWARDVANVGYRLPGWTAFFFLLDAAWARAHLLEGGRLWNDTRWKNFGQEAELSKRTRTKVEYAPDAYVFHFRGGTLGAKACQNGHKDCATWQKNHRPDVGVYVRGMF</sequence>